<evidence type="ECO:0000313" key="2">
    <source>
        <dbReference type="Proteomes" id="UP000316560"/>
    </source>
</evidence>
<comment type="caution">
    <text evidence="1">The sequence shown here is derived from an EMBL/GenBank/DDBJ whole genome shotgun (WGS) entry which is preliminary data.</text>
</comment>
<organism evidence="1 2">
    <name type="scientific">Rhodoglobus vestalii</name>
    <dbReference type="NCBI Taxonomy" id="193384"/>
    <lineage>
        <taxon>Bacteria</taxon>
        <taxon>Bacillati</taxon>
        <taxon>Actinomycetota</taxon>
        <taxon>Actinomycetes</taxon>
        <taxon>Micrococcales</taxon>
        <taxon>Microbacteriaceae</taxon>
        <taxon>Rhodoglobus</taxon>
    </lineage>
</organism>
<proteinExistence type="predicted"/>
<gene>
    <name evidence="1" type="ORF">FB472_2624</name>
</gene>
<dbReference type="Proteomes" id="UP000316560">
    <property type="component" value="Unassembled WGS sequence"/>
</dbReference>
<dbReference type="OrthoDB" id="5120662at2"/>
<protein>
    <submittedName>
        <fullName evidence="1">Uncharacterized protein</fullName>
    </submittedName>
</protein>
<name>A0A8H2PZ46_9MICO</name>
<dbReference type="RefSeq" id="WP_141991191.1">
    <property type="nucleotide sequence ID" value="NZ_VFRA01000001.1"/>
</dbReference>
<keyword evidence="2" id="KW-1185">Reference proteome</keyword>
<sequence length="81" mass="9491">MTTLDFVRPAHPVTSGIVTVELNDDLWRITRPDGEVLGYVHRWQSAAGARYQAKRMLQRQRRFLPLGDFWSIDDALDIFRF</sequence>
<reference evidence="1 2" key="1">
    <citation type="submission" date="2019-06" db="EMBL/GenBank/DDBJ databases">
        <title>Sequencing the genomes of 1000 actinobacteria strains.</title>
        <authorList>
            <person name="Klenk H.-P."/>
        </authorList>
    </citation>
    <scope>NUCLEOTIDE SEQUENCE [LARGE SCALE GENOMIC DNA]</scope>
    <source>
        <strain evidence="1 2">DSM 21947</strain>
    </source>
</reference>
<dbReference type="AlphaFoldDB" id="A0A8H2PZ46"/>
<dbReference type="EMBL" id="VFRA01000001">
    <property type="protein sequence ID" value="TQO20964.1"/>
    <property type="molecule type" value="Genomic_DNA"/>
</dbReference>
<accession>A0A8H2PZ46</accession>
<evidence type="ECO:0000313" key="1">
    <source>
        <dbReference type="EMBL" id="TQO20964.1"/>
    </source>
</evidence>